<protein>
    <recommendedName>
        <fullName evidence="7">N-acetylmuramoyl-L-alanine amidase</fullName>
    </recommendedName>
</protein>
<dbReference type="InterPro" id="IPR015510">
    <property type="entry name" value="PGRP"/>
</dbReference>
<dbReference type="InterPro" id="IPR036505">
    <property type="entry name" value="Amidase/PGRP_sf"/>
</dbReference>
<dbReference type="RefSeq" id="WP_309798962.1">
    <property type="nucleotide sequence ID" value="NZ_BAAAHY010000005.1"/>
</dbReference>
<sequence length="354" mass="37431">MEITRRQVLTSTALGAAAAPLVLAASAGTARAATPAASLQLQDELLLGVVFEDPTLAAVRLKFTDSAGSVSWRIIERSAHGKDGELATASDPVAISAEMGAVELDPAHVGRARLGAVDGKTSRFAPQRRSTGSGTVDFLGIPVVSRSMWGADESLMQWNPEFSRTQILTVHHSVIAPKAGDVASTVRAIYQLHAVTNDWGDIGYHLLIGPDGTVFAGRSTGNDRQPVFQSAVRHGQVPSGVTAAHSGGFNTGNIGICVLGDFTTKQPTAAAYGSLLNVLARLCHAVQLNPLRGVWPIPPVAYQNPVSGVKKPNPAISRHRDWNTTECPGNAFATRFDLLRPEVKLRMAMLGLLV</sequence>
<accession>A0ABU1JCN8</accession>
<dbReference type="SMART" id="SM00701">
    <property type="entry name" value="PGRP"/>
    <property type="match status" value="1"/>
</dbReference>
<dbReference type="SMART" id="SM00644">
    <property type="entry name" value="Ami_2"/>
    <property type="match status" value="1"/>
</dbReference>
<dbReference type="InterPro" id="IPR002502">
    <property type="entry name" value="Amidase_domain"/>
</dbReference>
<dbReference type="PROSITE" id="PS51318">
    <property type="entry name" value="TAT"/>
    <property type="match status" value="1"/>
</dbReference>
<evidence type="ECO:0000256" key="2">
    <source>
        <dbReference type="SAM" id="SignalP"/>
    </source>
</evidence>
<reference evidence="5 6" key="1">
    <citation type="submission" date="2023-07" db="EMBL/GenBank/DDBJ databases">
        <title>Sequencing the genomes of 1000 actinobacteria strains.</title>
        <authorList>
            <person name="Klenk H.-P."/>
        </authorList>
    </citation>
    <scope>NUCLEOTIDE SEQUENCE [LARGE SCALE GENOMIC DNA]</scope>
    <source>
        <strain evidence="5 6">DSM 14555</strain>
    </source>
</reference>
<gene>
    <name evidence="5" type="ORF">JOE69_002356</name>
</gene>
<evidence type="ECO:0000256" key="1">
    <source>
        <dbReference type="ARBA" id="ARBA00007553"/>
    </source>
</evidence>
<feature type="signal peptide" evidence="2">
    <location>
        <begin position="1"/>
        <end position="32"/>
    </location>
</feature>
<proteinExistence type="inferred from homology"/>
<keyword evidence="2" id="KW-0732">Signal</keyword>
<evidence type="ECO:0008006" key="7">
    <source>
        <dbReference type="Google" id="ProtNLM"/>
    </source>
</evidence>
<evidence type="ECO:0000259" key="4">
    <source>
        <dbReference type="SMART" id="SM00701"/>
    </source>
</evidence>
<organism evidence="5 6">
    <name type="scientific">Arthrobacter russicus</name>
    <dbReference type="NCBI Taxonomy" id="172040"/>
    <lineage>
        <taxon>Bacteria</taxon>
        <taxon>Bacillati</taxon>
        <taxon>Actinomycetota</taxon>
        <taxon>Actinomycetes</taxon>
        <taxon>Micrococcales</taxon>
        <taxon>Micrococcaceae</taxon>
        <taxon>Arthrobacter</taxon>
    </lineage>
</organism>
<feature type="chain" id="PRO_5045212630" description="N-acetylmuramoyl-L-alanine amidase" evidence="2">
    <location>
        <begin position="33"/>
        <end position="354"/>
    </location>
</feature>
<dbReference type="InterPro" id="IPR006619">
    <property type="entry name" value="PGRP_domain_met/bac"/>
</dbReference>
<dbReference type="InterPro" id="IPR006311">
    <property type="entry name" value="TAT_signal"/>
</dbReference>
<feature type="domain" description="Peptidoglycan recognition protein family" evidence="4">
    <location>
        <begin position="141"/>
        <end position="307"/>
    </location>
</feature>
<dbReference type="PANTHER" id="PTHR11022">
    <property type="entry name" value="PEPTIDOGLYCAN RECOGNITION PROTEIN"/>
    <property type="match status" value="1"/>
</dbReference>
<dbReference type="PANTHER" id="PTHR11022:SF41">
    <property type="entry name" value="PEPTIDOGLYCAN-RECOGNITION PROTEIN LC-RELATED"/>
    <property type="match status" value="1"/>
</dbReference>
<feature type="domain" description="N-acetylmuramoyl-L-alanine amidase" evidence="3">
    <location>
        <begin position="153"/>
        <end position="329"/>
    </location>
</feature>
<evidence type="ECO:0000313" key="6">
    <source>
        <dbReference type="Proteomes" id="UP001185069"/>
    </source>
</evidence>
<dbReference type="Gene3D" id="3.40.80.10">
    <property type="entry name" value="Peptidoglycan recognition protein-like"/>
    <property type="match status" value="1"/>
</dbReference>
<keyword evidence="6" id="KW-1185">Reference proteome</keyword>
<dbReference type="SUPFAM" id="SSF55846">
    <property type="entry name" value="N-acetylmuramoyl-L-alanine amidase-like"/>
    <property type="match status" value="1"/>
</dbReference>
<dbReference type="CDD" id="cd06583">
    <property type="entry name" value="PGRP"/>
    <property type="match status" value="1"/>
</dbReference>
<evidence type="ECO:0000313" key="5">
    <source>
        <dbReference type="EMBL" id="MDR6270118.1"/>
    </source>
</evidence>
<dbReference type="Pfam" id="PF01510">
    <property type="entry name" value="Amidase_2"/>
    <property type="match status" value="1"/>
</dbReference>
<comment type="similarity">
    <text evidence="1">Belongs to the N-acetylmuramoyl-L-alanine amidase 2 family.</text>
</comment>
<dbReference type="Proteomes" id="UP001185069">
    <property type="component" value="Unassembled WGS sequence"/>
</dbReference>
<comment type="caution">
    <text evidence="5">The sequence shown here is derived from an EMBL/GenBank/DDBJ whole genome shotgun (WGS) entry which is preliminary data.</text>
</comment>
<evidence type="ECO:0000259" key="3">
    <source>
        <dbReference type="SMART" id="SM00644"/>
    </source>
</evidence>
<name>A0ABU1JCN8_9MICC</name>
<dbReference type="EMBL" id="JAVDQF010000001">
    <property type="protein sequence ID" value="MDR6270118.1"/>
    <property type="molecule type" value="Genomic_DNA"/>
</dbReference>